<name>A0A4Y2FN38_ARAVE</name>
<protein>
    <recommendedName>
        <fullName evidence="2">Pre-C2HC domain-containing protein</fullName>
    </recommendedName>
</protein>
<sequence>MAKEAVDFIKLFCEAPGDVRKLTDYLDKNKKEYFVIPGRAVKPIKIVIKGLPKDMDLDDIKTELVSKKFRVEKANQLKKYKTGEPLNIYQIQLIPTENIHEVYKLDTLSYHFISVEPYENRLHNQCLNCQMWNHGSNGCKLSPKCVVCSGKHPSKECPHKGKQETVPKCANCDGPHTASYRGCPKYPKNIQKSKIKPGKSFASAVSNNRQNVNKPAPPPKR</sequence>
<dbReference type="OrthoDB" id="8123891at2759"/>
<evidence type="ECO:0000313" key="4">
    <source>
        <dbReference type="Proteomes" id="UP000499080"/>
    </source>
</evidence>
<dbReference type="InterPro" id="IPR006579">
    <property type="entry name" value="Pre_C2HC_dom"/>
</dbReference>
<organism evidence="3 4">
    <name type="scientific">Araneus ventricosus</name>
    <name type="common">Orbweaver spider</name>
    <name type="synonym">Epeira ventricosa</name>
    <dbReference type="NCBI Taxonomy" id="182803"/>
    <lineage>
        <taxon>Eukaryota</taxon>
        <taxon>Metazoa</taxon>
        <taxon>Ecdysozoa</taxon>
        <taxon>Arthropoda</taxon>
        <taxon>Chelicerata</taxon>
        <taxon>Arachnida</taxon>
        <taxon>Araneae</taxon>
        <taxon>Araneomorphae</taxon>
        <taxon>Entelegynae</taxon>
        <taxon>Araneoidea</taxon>
        <taxon>Araneidae</taxon>
        <taxon>Araneus</taxon>
    </lineage>
</organism>
<dbReference type="AlphaFoldDB" id="A0A4Y2FN38"/>
<accession>A0A4Y2FN38</accession>
<comment type="caution">
    <text evidence="3">The sequence shown here is derived from an EMBL/GenBank/DDBJ whole genome shotgun (WGS) entry which is preliminary data.</text>
</comment>
<evidence type="ECO:0000259" key="2">
    <source>
        <dbReference type="Pfam" id="PF07530"/>
    </source>
</evidence>
<dbReference type="Pfam" id="PF07530">
    <property type="entry name" value="PRE_C2HC"/>
    <property type="match status" value="1"/>
</dbReference>
<dbReference type="Proteomes" id="UP000499080">
    <property type="component" value="Unassembled WGS sequence"/>
</dbReference>
<evidence type="ECO:0000256" key="1">
    <source>
        <dbReference type="SAM" id="MobiDB-lite"/>
    </source>
</evidence>
<keyword evidence="4" id="KW-1185">Reference proteome</keyword>
<reference evidence="3 4" key="1">
    <citation type="journal article" date="2019" name="Sci. Rep.">
        <title>Orb-weaving spider Araneus ventricosus genome elucidates the spidroin gene catalogue.</title>
        <authorList>
            <person name="Kono N."/>
            <person name="Nakamura H."/>
            <person name="Ohtoshi R."/>
            <person name="Moran D.A.P."/>
            <person name="Shinohara A."/>
            <person name="Yoshida Y."/>
            <person name="Fujiwara M."/>
            <person name="Mori M."/>
            <person name="Tomita M."/>
            <person name="Arakawa K."/>
        </authorList>
    </citation>
    <scope>NUCLEOTIDE SEQUENCE [LARGE SCALE GENOMIC DNA]</scope>
</reference>
<feature type="region of interest" description="Disordered" evidence="1">
    <location>
        <begin position="189"/>
        <end position="221"/>
    </location>
</feature>
<evidence type="ECO:0000313" key="3">
    <source>
        <dbReference type="EMBL" id="GBM42872.1"/>
    </source>
</evidence>
<proteinExistence type="predicted"/>
<dbReference type="EMBL" id="BGPR01001008">
    <property type="protein sequence ID" value="GBM42872.1"/>
    <property type="molecule type" value="Genomic_DNA"/>
</dbReference>
<feature type="compositionally biased region" description="Polar residues" evidence="1">
    <location>
        <begin position="203"/>
        <end position="213"/>
    </location>
</feature>
<gene>
    <name evidence="3" type="ORF">AVEN_245699_1</name>
</gene>
<feature type="domain" description="Pre-C2HC" evidence="2">
    <location>
        <begin position="60"/>
        <end position="119"/>
    </location>
</feature>